<keyword evidence="2" id="KW-1185">Reference proteome</keyword>
<evidence type="ECO:0000313" key="1">
    <source>
        <dbReference type="EMBL" id="QQP49826.1"/>
    </source>
</evidence>
<dbReference type="Proteomes" id="UP000595437">
    <property type="component" value="Chromosome 7"/>
</dbReference>
<dbReference type="EMBL" id="CP045896">
    <property type="protein sequence ID" value="QQP49826.1"/>
    <property type="molecule type" value="Genomic_DNA"/>
</dbReference>
<gene>
    <name evidence="1" type="ORF">FKW44_010622</name>
</gene>
<organism evidence="1 2">
    <name type="scientific">Caligus rogercresseyi</name>
    <name type="common">Sea louse</name>
    <dbReference type="NCBI Taxonomy" id="217165"/>
    <lineage>
        <taxon>Eukaryota</taxon>
        <taxon>Metazoa</taxon>
        <taxon>Ecdysozoa</taxon>
        <taxon>Arthropoda</taxon>
        <taxon>Crustacea</taxon>
        <taxon>Multicrustacea</taxon>
        <taxon>Hexanauplia</taxon>
        <taxon>Copepoda</taxon>
        <taxon>Siphonostomatoida</taxon>
        <taxon>Caligidae</taxon>
        <taxon>Caligus</taxon>
    </lineage>
</organism>
<reference evidence="2" key="1">
    <citation type="submission" date="2021-01" db="EMBL/GenBank/DDBJ databases">
        <title>Caligus Genome Assembly.</title>
        <authorList>
            <person name="Gallardo-Escarate C."/>
        </authorList>
    </citation>
    <scope>NUCLEOTIDE SEQUENCE [LARGE SCALE GENOMIC DNA]</scope>
</reference>
<evidence type="ECO:0000313" key="2">
    <source>
        <dbReference type="Proteomes" id="UP000595437"/>
    </source>
</evidence>
<dbReference type="AlphaFoldDB" id="A0A7T8K958"/>
<proteinExistence type="predicted"/>
<accession>A0A7T8K958</accession>
<sequence length="123" mass="14308">MSHTEAQRLLYEAQLKHGFNYMIFDSDVEALGSWCITTPGPYRNLTQRRGNGYHRTMGSMHPQPREMWQSMQMEWDALIYGRMPSCKYPSLSELIGPRPLVPSTPPQKPYIIPCPIPRIRSHF</sequence>
<protein>
    <submittedName>
        <fullName evidence="1">Uncharacterized protein</fullName>
    </submittedName>
</protein>
<name>A0A7T8K958_CALRO</name>